<dbReference type="PANTHER" id="PTHR22727:SF15">
    <property type="entry name" value="MRH DOMAIN-CONTAINING PROTEIN"/>
    <property type="match status" value="1"/>
</dbReference>
<keyword evidence="6" id="KW-0325">Glycoprotein</keyword>
<evidence type="ECO:0000256" key="4">
    <source>
        <dbReference type="ARBA" id="ARBA00022729"/>
    </source>
</evidence>
<dbReference type="SUPFAM" id="SSF57184">
    <property type="entry name" value="Growth factor receptor domain"/>
    <property type="match status" value="1"/>
</dbReference>
<dbReference type="InterPro" id="IPR039181">
    <property type="entry name" value="Elapor1/2"/>
</dbReference>
<feature type="transmembrane region" description="Helical" evidence="7">
    <location>
        <begin position="999"/>
        <end position="1022"/>
    </location>
</feature>
<dbReference type="InterPro" id="IPR009011">
    <property type="entry name" value="Man6P_isomerase_rcpt-bd_dom_sf"/>
</dbReference>
<evidence type="ECO:0000256" key="7">
    <source>
        <dbReference type="SAM" id="Phobius"/>
    </source>
</evidence>
<dbReference type="SUPFAM" id="SSF50911">
    <property type="entry name" value="Mannose 6-phosphate receptor domain"/>
    <property type="match status" value="1"/>
</dbReference>
<evidence type="ECO:0000256" key="3">
    <source>
        <dbReference type="ARBA" id="ARBA00022475"/>
    </source>
</evidence>
<evidence type="ECO:0000256" key="1">
    <source>
        <dbReference type="ARBA" id="ARBA00004251"/>
    </source>
</evidence>
<evidence type="ECO:0000256" key="6">
    <source>
        <dbReference type="ARBA" id="ARBA00023180"/>
    </source>
</evidence>
<dbReference type="PROSITE" id="PS51914">
    <property type="entry name" value="MRH"/>
    <property type="match status" value="1"/>
</dbReference>
<comment type="similarity">
    <text evidence="2">Belongs to the ELAPOR family.</text>
</comment>
<dbReference type="GO" id="GO:0005886">
    <property type="term" value="C:plasma membrane"/>
    <property type="evidence" value="ECO:0007669"/>
    <property type="project" value="UniProtKB-SubCell"/>
</dbReference>
<dbReference type="EMBL" id="RRYP01002147">
    <property type="protein sequence ID" value="TNV85103.1"/>
    <property type="molecule type" value="Genomic_DNA"/>
</dbReference>
<organism evidence="10 11">
    <name type="scientific">Halteria grandinella</name>
    <dbReference type="NCBI Taxonomy" id="5974"/>
    <lineage>
        <taxon>Eukaryota</taxon>
        <taxon>Sar</taxon>
        <taxon>Alveolata</taxon>
        <taxon>Ciliophora</taxon>
        <taxon>Intramacronucleata</taxon>
        <taxon>Spirotrichea</taxon>
        <taxon>Stichotrichia</taxon>
        <taxon>Sporadotrichida</taxon>
        <taxon>Halteriidae</taxon>
        <taxon>Halteria</taxon>
    </lineage>
</organism>
<keyword evidence="3" id="KW-1003">Cell membrane</keyword>
<keyword evidence="7" id="KW-1133">Transmembrane helix</keyword>
<sequence length="1061" mass="118509">MVKQRPTLLLAIATATLMTGTRFAQAQSALCSKPQFQLSECDLSISPSRVAYLFYSPSDQAQCPYNSTLLAPVKDIPCRQECPAGTFFNVDTENRQWECAKCPRNTYSNGGGFSINGQFGEWTEAIKEGNTLQEMAWMKRACYKYSWYQWITADCEPCTASQGGDALECGNSTAKNTSKGKIEFFYKKDSTQEKDGFISGFFSFYVDDTSVIEDSKLNEDQNEWKYFSYDVFPGLREASFIYQKYSTDANEHMKLQIKEFRVTGLNYADLECQPCTKGFSAENSDRCSSCAKDQYLQPGLGECKACPSGTHAAEGSIATSANDVCKVKRNCTIADIPKKYSPKCQSKESGFYKPYTLDVKSFEADLCELDSGTIDVSKIYDDAPCSTCEAGNFLSFSQNGSSIECLPCSVDTYLERSKDLPSAAVNETCKTCKAGNYLIKGFSLRNFNELPNNYEDIKFSTTCTAIDWSGKENICSDSKGFKAEYLAGIIAGKDEGANRKLLLQIDLKVPKDSKKQYYDQEASFEIETKDFDSNVADFFIVLSNNKVVYQRDQSGVQKLSAVLTEGAVTLKFIFYKRSDKSTVIIRSLEFTGLSESNGGPLACKQCPSGFVSSQDSAYWCTPCPLGEGANEQRTECIPCEDGYYTPTVGSACMKCPENTLTSEDRTHCIPKLHFIGNQPAFAGAQDANVAALIYHPSIFSSDVTLVNETINPLNSTYRVCATQGAYCQNGFFGPIFQSVDIGANQHTVNQFYMSPIDRMDFSPISDVELERDDTQQKDSDIQWHSYLVGLFDQKEVSHYSTTQYQQQDNKCALVSQFTGKNQRIIKSLGTNVKQVGLSQDGYMIKYTGGDDCFYAQGKQNFSSEIRFVCDPEEEEGWPRPLEVDQGDFAGLTSDPSKAAFEPKCHVVFEWRSKYACKHCLYHEVTNVIGPCSWDGFRPITQTPIPQCRIYSDQFLQEIRDNMSLYKSSFYDPDGLDFIEVVAEDRMPCDVVGDFRQNSIVMTVAIVAIAVIVVCTLVCLGVCCKYRRLSSQYYERVSPSEISGSSMRGGGKRHIEYRIDEE</sequence>
<evidence type="ECO:0000256" key="5">
    <source>
        <dbReference type="ARBA" id="ARBA00023157"/>
    </source>
</evidence>
<dbReference type="InterPro" id="IPR044865">
    <property type="entry name" value="MRH_dom"/>
</dbReference>
<keyword evidence="5" id="KW-1015">Disulfide bond</keyword>
<comment type="subcellular location">
    <subcellularLocation>
        <location evidence="1">Cell membrane</location>
        <topology evidence="1">Single-pass type I membrane protein</topology>
    </subcellularLocation>
</comment>
<keyword evidence="7" id="KW-0812">Transmembrane</keyword>
<dbReference type="OrthoDB" id="441817at2759"/>
<evidence type="ECO:0000313" key="10">
    <source>
        <dbReference type="EMBL" id="TNV85103.1"/>
    </source>
</evidence>
<evidence type="ECO:0000259" key="9">
    <source>
        <dbReference type="PROSITE" id="PS51914"/>
    </source>
</evidence>
<evidence type="ECO:0000313" key="11">
    <source>
        <dbReference type="Proteomes" id="UP000785679"/>
    </source>
</evidence>
<dbReference type="InterPro" id="IPR009030">
    <property type="entry name" value="Growth_fac_rcpt_cys_sf"/>
</dbReference>
<keyword evidence="7" id="KW-0472">Membrane</keyword>
<dbReference type="PANTHER" id="PTHR22727">
    <property type="entry name" value="PROTEIN CBG13728"/>
    <property type="match status" value="1"/>
</dbReference>
<accession>A0A8J8P0N1</accession>
<protein>
    <recommendedName>
        <fullName evidence="9">MRH domain-containing protein</fullName>
    </recommendedName>
</protein>
<dbReference type="Gene3D" id="2.70.130.10">
    <property type="entry name" value="Mannose-6-phosphate receptor binding domain"/>
    <property type="match status" value="1"/>
</dbReference>
<name>A0A8J8P0N1_HALGN</name>
<dbReference type="Proteomes" id="UP000785679">
    <property type="component" value="Unassembled WGS sequence"/>
</dbReference>
<keyword evidence="11" id="KW-1185">Reference proteome</keyword>
<feature type="signal peptide" evidence="8">
    <location>
        <begin position="1"/>
        <end position="26"/>
    </location>
</feature>
<proteinExistence type="inferred from homology"/>
<evidence type="ECO:0000256" key="8">
    <source>
        <dbReference type="SAM" id="SignalP"/>
    </source>
</evidence>
<evidence type="ECO:0000256" key="2">
    <source>
        <dbReference type="ARBA" id="ARBA00007627"/>
    </source>
</evidence>
<feature type="chain" id="PRO_5035160390" description="MRH domain-containing protein" evidence="8">
    <location>
        <begin position="27"/>
        <end position="1061"/>
    </location>
</feature>
<keyword evidence="4 8" id="KW-0732">Signal</keyword>
<comment type="caution">
    <text evidence="10">The sequence shown here is derived from an EMBL/GenBank/DDBJ whole genome shotgun (WGS) entry which is preliminary data.</text>
</comment>
<dbReference type="AlphaFoldDB" id="A0A8J8P0N1"/>
<feature type="domain" description="MRH" evidence="9">
    <location>
        <begin position="744"/>
        <end position="918"/>
    </location>
</feature>
<reference evidence="10" key="1">
    <citation type="submission" date="2019-06" db="EMBL/GenBank/DDBJ databases">
        <authorList>
            <person name="Zheng W."/>
        </authorList>
    </citation>
    <scope>NUCLEOTIDE SEQUENCE</scope>
    <source>
        <strain evidence="10">QDHG01</strain>
    </source>
</reference>
<gene>
    <name evidence="10" type="ORF">FGO68_gene10443</name>
</gene>
<dbReference type="SMART" id="SM01411">
    <property type="entry name" value="Ephrin_rec_like"/>
    <property type="match status" value="5"/>
</dbReference>